<evidence type="ECO:0000256" key="1">
    <source>
        <dbReference type="ARBA" id="ARBA00004651"/>
    </source>
</evidence>
<feature type="transmembrane region" description="Helical" evidence="12">
    <location>
        <begin position="47"/>
        <end position="67"/>
    </location>
</feature>
<feature type="transmembrane region" description="Helical" evidence="12">
    <location>
        <begin position="413"/>
        <end position="440"/>
    </location>
</feature>
<feature type="compositionally biased region" description="Acidic residues" evidence="11">
    <location>
        <begin position="14"/>
        <end position="23"/>
    </location>
</feature>
<accession>A0A8C5WFM3</accession>
<feature type="transmembrane region" description="Helical" evidence="12">
    <location>
        <begin position="158"/>
        <end position="177"/>
    </location>
</feature>
<evidence type="ECO:0000256" key="8">
    <source>
        <dbReference type="ARBA" id="ARBA00023072"/>
    </source>
</evidence>
<keyword evidence="8" id="KW-0683">Retinol-binding</keyword>
<evidence type="ECO:0000256" key="10">
    <source>
        <dbReference type="ARBA" id="ARBA00023170"/>
    </source>
</evidence>
<evidence type="ECO:0000256" key="7">
    <source>
        <dbReference type="ARBA" id="ARBA00022989"/>
    </source>
</evidence>
<dbReference type="GO" id="GO:0019841">
    <property type="term" value="F:retinol binding"/>
    <property type="evidence" value="ECO:0007669"/>
    <property type="project" value="UniProtKB-KW"/>
</dbReference>
<dbReference type="GO" id="GO:0042802">
    <property type="term" value="F:identical protein binding"/>
    <property type="evidence" value="ECO:0007669"/>
    <property type="project" value="Ensembl"/>
</dbReference>
<organism evidence="13 14">
    <name type="scientific">Leptobrachium leishanense</name>
    <name type="common">Leishan spiny toad</name>
    <dbReference type="NCBI Taxonomy" id="445787"/>
    <lineage>
        <taxon>Eukaryota</taxon>
        <taxon>Metazoa</taxon>
        <taxon>Chordata</taxon>
        <taxon>Craniata</taxon>
        <taxon>Vertebrata</taxon>
        <taxon>Euteleostomi</taxon>
        <taxon>Amphibia</taxon>
        <taxon>Batrachia</taxon>
        <taxon>Anura</taxon>
        <taxon>Pelobatoidea</taxon>
        <taxon>Megophryidae</taxon>
        <taxon>Leptobrachium</taxon>
    </lineage>
</organism>
<evidence type="ECO:0000313" key="14">
    <source>
        <dbReference type="Proteomes" id="UP000694569"/>
    </source>
</evidence>
<dbReference type="GO" id="GO:0038023">
    <property type="term" value="F:signaling receptor activity"/>
    <property type="evidence" value="ECO:0007669"/>
    <property type="project" value="InterPro"/>
</dbReference>
<dbReference type="GO" id="GO:0016918">
    <property type="term" value="F:retinal binding"/>
    <property type="evidence" value="ECO:0007669"/>
    <property type="project" value="UniProtKB-KW"/>
</dbReference>
<keyword evidence="4" id="KW-1003">Cell membrane</keyword>
<feature type="transmembrane region" description="Helical" evidence="12">
    <location>
        <begin position="492"/>
        <end position="518"/>
    </location>
</feature>
<dbReference type="GeneTree" id="ENSGT00940000153246"/>
<keyword evidence="6" id="KW-0845">Vitamin A</keyword>
<dbReference type="PANTHER" id="PTHR21444">
    <property type="entry name" value="COILED-COIL DOMAIN-CONTAINING PROTEIN 180"/>
    <property type="match status" value="1"/>
</dbReference>
<keyword evidence="5 12" id="KW-0812">Transmembrane</keyword>
<dbReference type="OrthoDB" id="2376984at2759"/>
<feature type="transmembrane region" description="Helical" evidence="12">
    <location>
        <begin position="127"/>
        <end position="146"/>
    </location>
</feature>
<feature type="transmembrane region" description="Helical" evidence="12">
    <location>
        <begin position="282"/>
        <end position="306"/>
    </location>
</feature>
<keyword evidence="3" id="KW-0813">Transport</keyword>
<evidence type="ECO:0000256" key="11">
    <source>
        <dbReference type="SAM" id="MobiDB-lite"/>
    </source>
</evidence>
<proteinExistence type="predicted"/>
<gene>
    <name evidence="13" type="primary">STRA6</name>
</gene>
<feature type="transmembrane region" description="Helical" evidence="12">
    <location>
        <begin position="96"/>
        <end position="115"/>
    </location>
</feature>
<dbReference type="PANTHER" id="PTHR21444:SF16">
    <property type="entry name" value="RECEPTOR FOR RETINOL UPTAKE STRA6"/>
    <property type="match status" value="1"/>
</dbReference>
<dbReference type="GO" id="GO:0043009">
    <property type="term" value="P:chordate embryonic development"/>
    <property type="evidence" value="ECO:0007669"/>
    <property type="project" value="Ensembl"/>
</dbReference>
<keyword evidence="10" id="KW-0675">Receptor</keyword>
<feature type="transmembrane region" description="Helical" evidence="12">
    <location>
        <begin position="460"/>
        <end position="480"/>
    </location>
</feature>
<protein>
    <recommendedName>
        <fullName evidence="2">Receptor for retinol uptake STRA6</fullName>
    </recommendedName>
</protein>
<keyword evidence="7 12" id="KW-1133">Transmembrane helix</keyword>
<name>A0A8C5WFM3_9ANUR</name>
<dbReference type="GO" id="GO:0005516">
    <property type="term" value="F:calmodulin binding"/>
    <property type="evidence" value="ECO:0007669"/>
    <property type="project" value="Ensembl"/>
</dbReference>
<reference evidence="13" key="1">
    <citation type="submission" date="2025-08" db="UniProtKB">
        <authorList>
            <consortium name="Ensembl"/>
        </authorList>
    </citation>
    <scope>IDENTIFICATION</scope>
</reference>
<dbReference type="Proteomes" id="UP000694569">
    <property type="component" value="Unplaced"/>
</dbReference>
<reference evidence="13" key="2">
    <citation type="submission" date="2025-09" db="UniProtKB">
        <authorList>
            <consortium name="Ensembl"/>
        </authorList>
    </citation>
    <scope>IDENTIFICATION</scope>
</reference>
<dbReference type="GO" id="GO:0034632">
    <property type="term" value="F:retinol transmembrane transporter activity"/>
    <property type="evidence" value="ECO:0007669"/>
    <property type="project" value="InterPro"/>
</dbReference>
<evidence type="ECO:0000256" key="12">
    <source>
        <dbReference type="SAM" id="Phobius"/>
    </source>
</evidence>
<feature type="region of interest" description="Disordered" evidence="11">
    <location>
        <begin position="1"/>
        <end position="23"/>
    </location>
</feature>
<sequence length="637" mass="72141">MSVGLLGSTAPPQDDYDDNWYIDDPQEPEISPDEIIPECDLTLPDGLYHLILAPVSLCAMLLLSFLIQRKRLCKSFCWGIPGLLSPLNLLEDSGNRWIPCAAFGLLFSSLCRLLLDSTTLDFMPEICNAHQALWMILALFYYPALYYPLLACHNVQRAVGYLVGTILSWLHCGALIWQKIECPQTPKFYRYYSLLSTLPQIGCLLVLSSLYPALLLRNLRKSHRTNQATHRNYYLKYLNKLLSRKPSNNSKNIASPGSQVSRTIFSYLYPPNSDFCLSLKPVIAVAVSILSGYQVALLLLVAFLPTIQKIRKNINEEFILMLAGFGVTVDENRSAAVDYVVYYVWVVEVCYIAALVLSCATTVTMLLRSLVKHRWALQSLCAGQSSLVFQDSRTRSPLPSTLSSWMSHISYQAAFTCVGIIIQLVVLFLVHLFVTFLIVIPIVYGKFQILLHLLKNTWPYWLLMFLVAVLQYVSSKFLFLTGQPAQTNNRRFLFLLTYLLLPVNVLRGGLVSFARLLVSTIFNIIHFCRLDLSLLQYSVQGWDPGYRNYCNFLMVEVSECHPLVRAFCQLLRPQKGKHPDLEEGIHLMPPDGRSHKGGRSQLARARWSLAYTLIHNPSLQSQRVTTVTNGTPRLPPT</sequence>
<dbReference type="Ensembl" id="ENSLLET00000035889.1">
    <property type="protein sequence ID" value="ENSLLEP00000034573.1"/>
    <property type="gene ID" value="ENSLLEG00000021853.1"/>
</dbReference>
<evidence type="ECO:0000256" key="2">
    <source>
        <dbReference type="ARBA" id="ARBA00014411"/>
    </source>
</evidence>
<dbReference type="GO" id="GO:0005886">
    <property type="term" value="C:plasma membrane"/>
    <property type="evidence" value="ECO:0007669"/>
    <property type="project" value="UniProtKB-SubCell"/>
</dbReference>
<dbReference type="InterPro" id="IPR026612">
    <property type="entry name" value="STRA6-like"/>
</dbReference>
<evidence type="ECO:0000256" key="5">
    <source>
        <dbReference type="ARBA" id="ARBA00022692"/>
    </source>
</evidence>
<dbReference type="GO" id="GO:0071939">
    <property type="term" value="P:vitamin A import into cell"/>
    <property type="evidence" value="ECO:0007669"/>
    <property type="project" value="TreeGrafter"/>
</dbReference>
<evidence type="ECO:0000256" key="6">
    <source>
        <dbReference type="ARBA" id="ARBA00022893"/>
    </source>
</evidence>
<dbReference type="AlphaFoldDB" id="A0A8C5WFM3"/>
<evidence type="ECO:0000256" key="3">
    <source>
        <dbReference type="ARBA" id="ARBA00022448"/>
    </source>
</evidence>
<dbReference type="GO" id="GO:0060090">
    <property type="term" value="F:molecular adaptor activity"/>
    <property type="evidence" value="ECO:0007669"/>
    <property type="project" value="Ensembl"/>
</dbReference>
<evidence type="ECO:0000313" key="13">
    <source>
        <dbReference type="Ensembl" id="ENSLLEP00000034573.1"/>
    </source>
</evidence>
<feature type="transmembrane region" description="Helical" evidence="12">
    <location>
        <begin position="189"/>
        <end position="211"/>
    </location>
</feature>
<feature type="transmembrane region" description="Helical" evidence="12">
    <location>
        <begin position="342"/>
        <end position="367"/>
    </location>
</feature>
<keyword evidence="9 12" id="KW-0472">Membrane</keyword>
<dbReference type="Pfam" id="PF14752">
    <property type="entry name" value="RBP_receptor"/>
    <property type="match status" value="1"/>
</dbReference>
<comment type="subcellular location">
    <subcellularLocation>
        <location evidence="1">Cell membrane</location>
        <topology evidence="1">Multi-pass membrane protein</topology>
    </subcellularLocation>
</comment>
<evidence type="ECO:0000256" key="9">
    <source>
        <dbReference type="ARBA" id="ARBA00023136"/>
    </source>
</evidence>
<evidence type="ECO:0000256" key="4">
    <source>
        <dbReference type="ARBA" id="ARBA00022475"/>
    </source>
</evidence>
<keyword evidence="14" id="KW-1185">Reference proteome</keyword>